<organism evidence="1 2">
    <name type="scientific">Bacillus gaemokensis</name>
    <dbReference type="NCBI Taxonomy" id="574375"/>
    <lineage>
        <taxon>Bacteria</taxon>
        <taxon>Bacillati</taxon>
        <taxon>Bacillota</taxon>
        <taxon>Bacilli</taxon>
        <taxon>Bacillales</taxon>
        <taxon>Bacillaceae</taxon>
        <taxon>Bacillus</taxon>
        <taxon>Bacillus cereus group</taxon>
    </lineage>
</organism>
<reference evidence="1 2" key="1">
    <citation type="submission" date="2014-06" db="EMBL/GenBank/DDBJ databases">
        <title>Draft genome sequence of Bacillus gaemokensis JCM 15801 (MCCC 1A00707).</title>
        <authorList>
            <person name="Lai Q."/>
            <person name="Liu Y."/>
            <person name="Shao Z."/>
        </authorList>
    </citation>
    <scope>NUCLEOTIDE SEQUENCE [LARGE SCALE GENOMIC DNA]</scope>
    <source>
        <strain evidence="1 2">JCM 15801</strain>
    </source>
</reference>
<accession>A0A073KJQ3</accession>
<feature type="non-terminal residue" evidence="1">
    <location>
        <position position="1"/>
    </location>
</feature>
<dbReference type="AlphaFoldDB" id="A0A073KJQ3"/>
<evidence type="ECO:0000313" key="1">
    <source>
        <dbReference type="EMBL" id="KEK22553.1"/>
    </source>
</evidence>
<protein>
    <submittedName>
        <fullName evidence="1">Seryl-tRNA synthetase</fullName>
    </submittedName>
</protein>
<proteinExistence type="predicted"/>
<name>A0A073KJQ3_9BACI</name>
<dbReference type="GO" id="GO:0004812">
    <property type="term" value="F:aminoacyl-tRNA ligase activity"/>
    <property type="evidence" value="ECO:0007669"/>
    <property type="project" value="UniProtKB-KW"/>
</dbReference>
<keyword evidence="1" id="KW-0030">Aminoacyl-tRNA synthetase</keyword>
<dbReference type="EMBL" id="JOTM01000029">
    <property type="protein sequence ID" value="KEK22553.1"/>
    <property type="molecule type" value="Genomic_DNA"/>
</dbReference>
<evidence type="ECO:0000313" key="2">
    <source>
        <dbReference type="Proteomes" id="UP000027778"/>
    </source>
</evidence>
<dbReference type="Proteomes" id="UP000027778">
    <property type="component" value="Unassembled WGS sequence"/>
</dbReference>
<comment type="caution">
    <text evidence="1">The sequence shown here is derived from an EMBL/GenBank/DDBJ whole genome shotgun (WGS) entry which is preliminary data.</text>
</comment>
<keyword evidence="1" id="KW-0436">Ligase</keyword>
<sequence>LRDWAPEHDKMGKGVTLTAEDLKVLKDILNRMEL</sequence>
<dbReference type="Gene3D" id="2.30.31.70">
    <property type="match status" value="1"/>
</dbReference>
<gene>
    <name evidence="1" type="ORF">BAGA_17735</name>
</gene>
<keyword evidence="2" id="KW-1185">Reference proteome</keyword>